<evidence type="ECO:0000313" key="2">
    <source>
        <dbReference type="Proteomes" id="UP000735302"/>
    </source>
</evidence>
<proteinExistence type="predicted"/>
<name>A0AAV3YM00_9GAST</name>
<dbReference type="AlphaFoldDB" id="A0AAV3YM00"/>
<protein>
    <submittedName>
        <fullName evidence="1">Uncharacterized protein</fullName>
    </submittedName>
</protein>
<dbReference type="EMBL" id="BLXT01001203">
    <property type="protein sequence ID" value="GFN83426.1"/>
    <property type="molecule type" value="Genomic_DNA"/>
</dbReference>
<organism evidence="1 2">
    <name type="scientific">Plakobranchus ocellatus</name>
    <dbReference type="NCBI Taxonomy" id="259542"/>
    <lineage>
        <taxon>Eukaryota</taxon>
        <taxon>Metazoa</taxon>
        <taxon>Spiralia</taxon>
        <taxon>Lophotrochozoa</taxon>
        <taxon>Mollusca</taxon>
        <taxon>Gastropoda</taxon>
        <taxon>Heterobranchia</taxon>
        <taxon>Euthyneura</taxon>
        <taxon>Panpulmonata</taxon>
        <taxon>Sacoglossa</taxon>
        <taxon>Placobranchoidea</taxon>
        <taxon>Plakobranchidae</taxon>
        <taxon>Plakobranchus</taxon>
    </lineage>
</organism>
<keyword evidence="2" id="KW-1185">Reference proteome</keyword>
<accession>A0AAV3YM00</accession>
<gene>
    <name evidence="1" type="ORF">PoB_000993200</name>
</gene>
<reference evidence="1 2" key="1">
    <citation type="journal article" date="2021" name="Elife">
        <title>Chloroplast acquisition without the gene transfer in kleptoplastic sea slugs, Plakobranchus ocellatus.</title>
        <authorList>
            <person name="Maeda T."/>
            <person name="Takahashi S."/>
            <person name="Yoshida T."/>
            <person name="Shimamura S."/>
            <person name="Takaki Y."/>
            <person name="Nagai Y."/>
            <person name="Toyoda A."/>
            <person name="Suzuki Y."/>
            <person name="Arimoto A."/>
            <person name="Ishii H."/>
            <person name="Satoh N."/>
            <person name="Nishiyama T."/>
            <person name="Hasebe M."/>
            <person name="Maruyama T."/>
            <person name="Minagawa J."/>
            <person name="Obokata J."/>
            <person name="Shigenobu S."/>
        </authorList>
    </citation>
    <scope>NUCLEOTIDE SEQUENCE [LARGE SCALE GENOMIC DNA]</scope>
</reference>
<dbReference type="Proteomes" id="UP000735302">
    <property type="component" value="Unassembled WGS sequence"/>
</dbReference>
<sequence>MERLKLTPLWSDGQVCHQLGYPPIPHIWLQDRELQETAAGLAENRRSRSDPQTLLLEHTTVFDSARTDPPMMQLCGDTNNAHR</sequence>
<comment type="caution">
    <text evidence="1">The sequence shown here is derived from an EMBL/GenBank/DDBJ whole genome shotgun (WGS) entry which is preliminary data.</text>
</comment>
<evidence type="ECO:0000313" key="1">
    <source>
        <dbReference type="EMBL" id="GFN83426.1"/>
    </source>
</evidence>